<accession>A0A9P3FXH1</accession>
<comment type="caution">
    <text evidence="1">The sequence shown here is derived from an EMBL/GenBank/DDBJ whole genome shotgun (WGS) entry which is preliminary data.</text>
</comment>
<organism evidence="1 2">
    <name type="scientific">Phanerochaete sordida</name>
    <dbReference type="NCBI Taxonomy" id="48140"/>
    <lineage>
        <taxon>Eukaryota</taxon>
        <taxon>Fungi</taxon>
        <taxon>Dikarya</taxon>
        <taxon>Basidiomycota</taxon>
        <taxon>Agaricomycotina</taxon>
        <taxon>Agaricomycetes</taxon>
        <taxon>Polyporales</taxon>
        <taxon>Phanerochaetaceae</taxon>
        <taxon>Phanerochaete</taxon>
    </lineage>
</organism>
<name>A0A9P3FXH1_9APHY</name>
<protein>
    <submittedName>
        <fullName evidence="1">Uncharacterized protein</fullName>
    </submittedName>
</protein>
<sequence length="277" mass="30993">MATIFPSPAPALPDFESLLLKGALHASAPIHFCYSYVLHYDIPKAVLVTPSRERLVRALKQYNDDWVRERGGDGLTCKAASRVDVLYPKTPSHLVFLLTLFHEALGTKEDYLHPKTTFATAPSLIVLHELSSYFLEDPEATVSSYLTLIHHALSTVSSLTAQTGKRVALAIIDSGLEDLRLPLVKPVSLVVDDGAIPAAENSRRESVAYLVQRYFDWTGTIEEDITSPSEWQETVITTLHKRCCRFRRAGGQGGEQDETIWHWTEEFSPPNGVRFSW</sequence>
<dbReference type="Proteomes" id="UP000703269">
    <property type="component" value="Unassembled WGS sequence"/>
</dbReference>
<evidence type="ECO:0000313" key="1">
    <source>
        <dbReference type="EMBL" id="GJE84396.1"/>
    </source>
</evidence>
<reference evidence="1 2" key="1">
    <citation type="submission" date="2021-08" db="EMBL/GenBank/DDBJ databases">
        <title>Draft Genome Sequence of Phanerochaete sordida strain YK-624.</title>
        <authorList>
            <person name="Mori T."/>
            <person name="Dohra H."/>
            <person name="Suzuki T."/>
            <person name="Kawagishi H."/>
            <person name="Hirai H."/>
        </authorList>
    </citation>
    <scope>NUCLEOTIDE SEQUENCE [LARGE SCALE GENOMIC DNA]</scope>
    <source>
        <strain evidence="1 2">YK-624</strain>
    </source>
</reference>
<keyword evidence="2" id="KW-1185">Reference proteome</keyword>
<evidence type="ECO:0000313" key="2">
    <source>
        <dbReference type="Proteomes" id="UP000703269"/>
    </source>
</evidence>
<gene>
    <name evidence="1" type="ORF">PsYK624_004720</name>
</gene>
<dbReference type="OrthoDB" id="3224367at2759"/>
<proteinExistence type="predicted"/>
<dbReference type="EMBL" id="BPQB01000001">
    <property type="protein sequence ID" value="GJE84396.1"/>
    <property type="molecule type" value="Genomic_DNA"/>
</dbReference>
<dbReference type="AlphaFoldDB" id="A0A9P3FXH1"/>